<protein>
    <recommendedName>
        <fullName evidence="3">DNA repair protein RecN</fullName>
    </recommendedName>
    <alternativeName>
        <fullName evidence="8">Recombination protein N</fullName>
    </alternativeName>
</protein>
<dbReference type="OrthoDB" id="9791620at2"/>
<organism evidence="9 10">
    <name type="scientific">Marinilabilia rubra</name>
    <dbReference type="NCBI Taxonomy" id="2162893"/>
    <lineage>
        <taxon>Bacteria</taxon>
        <taxon>Pseudomonadati</taxon>
        <taxon>Bacteroidota</taxon>
        <taxon>Bacteroidia</taxon>
        <taxon>Marinilabiliales</taxon>
        <taxon>Marinilabiliaceae</taxon>
        <taxon>Marinilabilia</taxon>
    </lineage>
</organism>
<dbReference type="InterPro" id="IPR027417">
    <property type="entry name" value="P-loop_NTPase"/>
</dbReference>
<dbReference type="PANTHER" id="PTHR11059">
    <property type="entry name" value="DNA REPAIR PROTEIN RECN"/>
    <property type="match status" value="1"/>
</dbReference>
<dbReference type="SUPFAM" id="SSF89550">
    <property type="entry name" value="PHP domain-like"/>
    <property type="match status" value="1"/>
</dbReference>
<keyword evidence="4" id="KW-0547">Nucleotide-binding</keyword>
<name>A0A2U2BAF3_9BACT</name>
<dbReference type="InterPro" id="IPR016195">
    <property type="entry name" value="Pol/histidinol_Pase-like"/>
</dbReference>
<evidence type="ECO:0000256" key="5">
    <source>
        <dbReference type="ARBA" id="ARBA00022763"/>
    </source>
</evidence>
<dbReference type="Gene3D" id="3.40.50.300">
    <property type="entry name" value="P-loop containing nucleotide triphosphate hydrolases"/>
    <property type="match status" value="2"/>
</dbReference>
<comment type="similarity">
    <text evidence="2">Belongs to the RecN family.</text>
</comment>
<accession>A0A2U2BAF3</accession>
<evidence type="ECO:0000256" key="1">
    <source>
        <dbReference type="ARBA" id="ARBA00003618"/>
    </source>
</evidence>
<dbReference type="SUPFAM" id="SSF52540">
    <property type="entry name" value="P-loop containing nucleoside triphosphate hydrolases"/>
    <property type="match status" value="1"/>
</dbReference>
<reference evidence="9 10" key="1">
    <citation type="submission" date="2018-05" db="EMBL/GenBank/DDBJ databases">
        <title>Marinilabilia rubrum sp. nov., isolated from saltern sediment.</title>
        <authorList>
            <person name="Zhang R."/>
        </authorList>
    </citation>
    <scope>NUCLEOTIDE SEQUENCE [LARGE SCALE GENOMIC DNA]</scope>
    <source>
        <strain evidence="9 10">WTE16</strain>
    </source>
</reference>
<dbReference type="AlphaFoldDB" id="A0A2U2BAF3"/>
<keyword evidence="5" id="KW-0227">DNA damage</keyword>
<gene>
    <name evidence="9" type="ORF">DDZ16_06520</name>
</gene>
<dbReference type="GO" id="GO:0005524">
    <property type="term" value="F:ATP binding"/>
    <property type="evidence" value="ECO:0007669"/>
    <property type="project" value="UniProtKB-KW"/>
</dbReference>
<dbReference type="GO" id="GO:0006310">
    <property type="term" value="P:DNA recombination"/>
    <property type="evidence" value="ECO:0007669"/>
    <property type="project" value="InterPro"/>
</dbReference>
<evidence type="ECO:0000256" key="4">
    <source>
        <dbReference type="ARBA" id="ARBA00022741"/>
    </source>
</evidence>
<keyword evidence="7" id="KW-0234">DNA repair</keyword>
<evidence type="ECO:0000256" key="2">
    <source>
        <dbReference type="ARBA" id="ARBA00009441"/>
    </source>
</evidence>
<evidence type="ECO:0000256" key="8">
    <source>
        <dbReference type="ARBA" id="ARBA00033408"/>
    </source>
</evidence>
<dbReference type="GO" id="GO:0006281">
    <property type="term" value="P:DNA repair"/>
    <property type="evidence" value="ECO:0007669"/>
    <property type="project" value="UniProtKB-KW"/>
</dbReference>
<dbReference type="Proteomes" id="UP000244956">
    <property type="component" value="Unassembled WGS sequence"/>
</dbReference>
<evidence type="ECO:0000256" key="3">
    <source>
        <dbReference type="ARBA" id="ARBA00021315"/>
    </source>
</evidence>
<evidence type="ECO:0000256" key="7">
    <source>
        <dbReference type="ARBA" id="ARBA00023204"/>
    </source>
</evidence>
<evidence type="ECO:0000313" key="9">
    <source>
        <dbReference type="EMBL" id="PWE00013.1"/>
    </source>
</evidence>
<evidence type="ECO:0000313" key="10">
    <source>
        <dbReference type="Proteomes" id="UP000244956"/>
    </source>
</evidence>
<evidence type="ECO:0000256" key="6">
    <source>
        <dbReference type="ARBA" id="ARBA00022840"/>
    </source>
</evidence>
<dbReference type="InterPro" id="IPR004604">
    <property type="entry name" value="DNA_recomb/repair_RecN"/>
</dbReference>
<keyword evidence="10" id="KW-1185">Reference proteome</keyword>
<keyword evidence="6" id="KW-0067">ATP-binding</keyword>
<dbReference type="PANTHER" id="PTHR11059:SF0">
    <property type="entry name" value="DNA REPAIR PROTEIN RECN"/>
    <property type="match status" value="1"/>
</dbReference>
<proteinExistence type="inferred from homology"/>
<comment type="caution">
    <text evidence="9">The sequence shown here is derived from an EMBL/GenBank/DDBJ whole genome shotgun (WGS) entry which is preliminary data.</text>
</comment>
<comment type="function">
    <text evidence="1">May be involved in recombinational repair of damaged DNA.</text>
</comment>
<dbReference type="EMBL" id="QEWP01000004">
    <property type="protein sequence ID" value="PWE00013.1"/>
    <property type="molecule type" value="Genomic_DNA"/>
</dbReference>
<dbReference type="Gene3D" id="3.20.20.140">
    <property type="entry name" value="Metal-dependent hydrolases"/>
    <property type="match status" value="1"/>
</dbReference>
<dbReference type="RefSeq" id="WP_109263636.1">
    <property type="nucleotide sequence ID" value="NZ_QEWP01000004.1"/>
</dbReference>
<sequence>MINKPYSDWHKIDLHIHTDKSKETKSGDYSGLFSVDVLYSKLIDNKVDVFSLTDHNIINVEAYEEYYSKYNSETDPLLLVGVELDIEKLRETGETTNYHSLLIFKYSDVEGVRKINKALEEKYAGKGLCALERKLTFDEISDIFFGEDFFFIPHAGNTQSIVAAHGRNEIEDAQKMVILMQSALEKVSKEETRQIYSAGFDRKKPTQHRAKKDIAYINFSDNHNINNYPCKNKGNSGNHDFYYVKGSKNYETLRLAFIDPESRIMSSQQHESIRLNGSRIERFRIDNCELIDEVEIEFSPSLNVIIGGRSSGKSLLLWLLCKSIDSLEVDAAYDLPHYRTIIKTINDGGFKDITSINKEDIIRISQGEIVRYFERKVLKELAFKVGKKEEYQSVLDEFKHHNNRLNEIQNNLVAAYSNAYDETLNKTHVLHAKTIESILGRQVTFNLNYQELISAIDVSEKINQIQGIIETLKTNISQFENHTLITLNDEQNKIKDDFKELLEWKNSEITELKKITNSKIKFIESVNLLIDKANEKLNIKSIAKHIGKQELNKLKETVKSKFERYAQLKSLSDEIENFDYALCKELELYEDIKLVLEVSEDAALKEELIDSILNSYSEISIYQNILRLLNRETTVKSYQNIKPDSFGKKVESQLNRIKKLMLSPNDFLKYPDNETSKEKSPGFNSEKYLEIILKQASTKIIIIDQPEDNLGNRFISNDLVNLLRQIKHEKQIFLVTHNPSIVVYGDAETIILAQNSNNKICYKQFKLEDKTAQKEICDTLDGGEYIFKKRSDKYGIKSILTQ</sequence>